<dbReference type="GO" id="GO:0030246">
    <property type="term" value="F:carbohydrate binding"/>
    <property type="evidence" value="ECO:0007669"/>
    <property type="project" value="InterPro"/>
</dbReference>
<dbReference type="Pfam" id="PF01263">
    <property type="entry name" value="Aldose_epim"/>
    <property type="match status" value="1"/>
</dbReference>
<name>E8X2S5_GRATM</name>
<feature type="active site" description="Proton acceptor" evidence="13">
    <location>
        <position position="370"/>
    </location>
</feature>
<keyword evidence="10 12" id="KW-0413">Isomerase</keyword>
<evidence type="ECO:0000256" key="8">
    <source>
        <dbReference type="ARBA" id="ARBA00022490"/>
    </source>
</evidence>
<keyword evidence="18" id="KW-1185">Reference proteome</keyword>
<evidence type="ECO:0000256" key="12">
    <source>
        <dbReference type="PIRNR" id="PIRNR005096"/>
    </source>
</evidence>
<comment type="subunit">
    <text evidence="5">Monomer.</text>
</comment>
<evidence type="ECO:0000256" key="1">
    <source>
        <dbReference type="ARBA" id="ARBA00001614"/>
    </source>
</evidence>
<feature type="binding site" evidence="14">
    <location>
        <position position="306"/>
    </location>
    <ligand>
        <name>beta-D-galactose</name>
        <dbReference type="ChEBI" id="CHEBI:27667"/>
    </ligand>
</feature>
<evidence type="ECO:0000256" key="6">
    <source>
        <dbReference type="ARBA" id="ARBA00013185"/>
    </source>
</evidence>
<dbReference type="CDD" id="cd09019">
    <property type="entry name" value="galactose_mutarotase_like"/>
    <property type="match status" value="1"/>
</dbReference>
<evidence type="ECO:0000256" key="16">
    <source>
        <dbReference type="SAM" id="MobiDB-lite"/>
    </source>
</evidence>
<dbReference type="PANTHER" id="PTHR10091:SF0">
    <property type="entry name" value="GALACTOSE MUTAROTASE"/>
    <property type="match status" value="1"/>
</dbReference>
<sequence>MLFDVRPRLQTIPPDRYAREPKALSPTARTEESKGRFPMKLTRLIPLVLIPAAAFAQTKVTTAPFGTLPDGGTVQSYTLTSPQLEVKLITLGAHITAIQAPDREGHKTDVVLGYDDLAGYLADKNTYMGSVPGRYANRIGKGQFTLDGKQYQLPLNNNGNTLHGGTTGFDRYNWTAKQIPSGVEFTVVSKDGDQGFPGTLTAHVRYTLAADALKIEYSATTDKDTVLNLTNHTYFNLSGHGEILGEKMMINSDKITPVNSGLIPTGKFMPVAGTPFDFQKPTTIGDRINVTAGPAGQQMVYAGGYDHNFVLKSAAGTHLAARVMDPASGRVLTVTTTEPGVQFYTGNFLDGTYKGREGMVFAKHTGFCLETQHFPDSPNQPNFPTTELKPGQTFSSTTTFRFSTEK</sequence>
<feature type="region of interest" description="Disordered" evidence="16">
    <location>
        <begin position="14"/>
        <end position="35"/>
    </location>
</feature>
<evidence type="ECO:0000256" key="15">
    <source>
        <dbReference type="PIRSR" id="PIRSR005096-3"/>
    </source>
</evidence>
<evidence type="ECO:0000256" key="10">
    <source>
        <dbReference type="ARBA" id="ARBA00023235"/>
    </source>
</evidence>
<evidence type="ECO:0000256" key="2">
    <source>
        <dbReference type="ARBA" id="ARBA00004496"/>
    </source>
</evidence>
<dbReference type="UniPathway" id="UPA00242"/>
<evidence type="ECO:0000256" key="5">
    <source>
        <dbReference type="ARBA" id="ARBA00011245"/>
    </source>
</evidence>
<gene>
    <name evidence="17" type="ordered locus">AciX9_3364</name>
</gene>
<dbReference type="GO" id="GO:0004034">
    <property type="term" value="F:aldose 1-epimerase activity"/>
    <property type="evidence" value="ECO:0007669"/>
    <property type="project" value="UniProtKB-EC"/>
</dbReference>
<dbReference type="InterPro" id="IPR008183">
    <property type="entry name" value="Aldose_1/G6P_1-epimerase"/>
</dbReference>
<evidence type="ECO:0000256" key="13">
    <source>
        <dbReference type="PIRSR" id="PIRSR005096-1"/>
    </source>
</evidence>
<evidence type="ECO:0000313" key="18">
    <source>
        <dbReference type="Proteomes" id="UP000000343"/>
    </source>
</evidence>
<feature type="active site" description="Proton donor" evidence="13">
    <location>
        <position position="232"/>
    </location>
</feature>
<dbReference type="Gene3D" id="2.70.98.10">
    <property type="match status" value="1"/>
</dbReference>
<dbReference type="InterPro" id="IPR014718">
    <property type="entry name" value="GH-type_carb-bd"/>
</dbReference>
<dbReference type="PROSITE" id="PS00545">
    <property type="entry name" value="ALDOSE_1_EPIMERASE"/>
    <property type="match status" value="1"/>
</dbReference>
<dbReference type="EMBL" id="CP002480">
    <property type="protein sequence ID" value="ADW70372.1"/>
    <property type="molecule type" value="Genomic_DNA"/>
</dbReference>
<dbReference type="InterPro" id="IPR018052">
    <property type="entry name" value="Ald1_epimerase_CS"/>
</dbReference>
<evidence type="ECO:0000256" key="4">
    <source>
        <dbReference type="ARBA" id="ARBA00006206"/>
    </source>
</evidence>
<dbReference type="PaxDb" id="1198114-AciX9_3364"/>
<dbReference type="GO" id="GO:0033499">
    <property type="term" value="P:galactose catabolic process via UDP-galactose, Leloir pathway"/>
    <property type="evidence" value="ECO:0007669"/>
    <property type="project" value="TreeGrafter"/>
</dbReference>
<evidence type="ECO:0000313" key="17">
    <source>
        <dbReference type="EMBL" id="ADW70372.1"/>
    </source>
</evidence>
<organism evidence="18">
    <name type="scientific">Granulicella tundricola (strain ATCC BAA-1859 / DSM 23138 / MP5ACTX9)</name>
    <dbReference type="NCBI Taxonomy" id="1198114"/>
    <lineage>
        <taxon>Bacteria</taxon>
        <taxon>Pseudomonadati</taxon>
        <taxon>Acidobacteriota</taxon>
        <taxon>Terriglobia</taxon>
        <taxon>Terriglobales</taxon>
        <taxon>Acidobacteriaceae</taxon>
        <taxon>Granulicella</taxon>
    </lineage>
</organism>
<dbReference type="InterPro" id="IPR047215">
    <property type="entry name" value="Galactose_mutarotase-like"/>
</dbReference>
<dbReference type="GO" id="GO:0006006">
    <property type="term" value="P:glucose metabolic process"/>
    <property type="evidence" value="ECO:0007669"/>
    <property type="project" value="TreeGrafter"/>
</dbReference>
<dbReference type="AlphaFoldDB" id="E8X2S5"/>
<keyword evidence="9" id="KW-0597">Phosphoprotein</keyword>
<keyword evidence="8" id="KW-0963">Cytoplasm</keyword>
<dbReference type="NCBIfam" id="NF008277">
    <property type="entry name" value="PRK11055.1"/>
    <property type="match status" value="1"/>
</dbReference>
<accession>E8X2S5</accession>
<protein>
    <recommendedName>
        <fullName evidence="7 12">Aldose 1-epimerase</fullName>
        <ecNumber evidence="6 12">5.1.3.3</ecNumber>
    </recommendedName>
</protein>
<dbReference type="InterPro" id="IPR015443">
    <property type="entry name" value="Aldose_1-epimerase"/>
</dbReference>
<feature type="binding site" evidence="15">
    <location>
        <begin position="137"/>
        <end position="138"/>
    </location>
    <ligand>
        <name>beta-D-galactose</name>
        <dbReference type="ChEBI" id="CHEBI:27667"/>
    </ligand>
</feature>
<reference evidence="18" key="1">
    <citation type="submission" date="2011-01" db="EMBL/GenBank/DDBJ databases">
        <title>Complete sequence of chromosome of Acidobacterium sp. MP5ACTX9.</title>
        <authorList>
            <consortium name="US DOE Joint Genome Institute"/>
            <person name="Lucas S."/>
            <person name="Copeland A."/>
            <person name="Lapidus A."/>
            <person name="Cheng J.-F."/>
            <person name="Goodwin L."/>
            <person name="Pitluck S."/>
            <person name="Teshima H."/>
            <person name="Detter J.C."/>
            <person name="Han C."/>
            <person name="Tapia R."/>
            <person name="Land M."/>
            <person name="Hauser L."/>
            <person name="Kyrpides N."/>
            <person name="Ivanova N."/>
            <person name="Ovchinnikova G."/>
            <person name="Pagani I."/>
            <person name="Rawat S.R."/>
            <person name="Mannisto M."/>
            <person name="Haggblom M.M."/>
            <person name="Woyke T."/>
        </authorList>
    </citation>
    <scope>NUCLEOTIDE SEQUENCE [LARGE SCALE GENOMIC DNA]</scope>
    <source>
        <strain evidence="18">MP5ACTX9</strain>
    </source>
</reference>
<comment type="similarity">
    <text evidence="4 12">Belongs to the aldose epimerase family.</text>
</comment>
<evidence type="ECO:0000256" key="9">
    <source>
        <dbReference type="ARBA" id="ARBA00022553"/>
    </source>
</evidence>
<feature type="binding site" evidence="15">
    <location>
        <begin position="232"/>
        <end position="234"/>
    </location>
    <ligand>
        <name>beta-D-galactose</name>
        <dbReference type="ChEBI" id="CHEBI:27667"/>
    </ligand>
</feature>
<dbReference type="PANTHER" id="PTHR10091">
    <property type="entry name" value="ALDOSE-1-EPIMERASE"/>
    <property type="match status" value="1"/>
</dbReference>
<dbReference type="KEGG" id="acm:AciX9_3364"/>
<dbReference type="SUPFAM" id="SSF74650">
    <property type="entry name" value="Galactose mutarotase-like"/>
    <property type="match status" value="1"/>
</dbReference>
<evidence type="ECO:0000256" key="7">
    <source>
        <dbReference type="ARBA" id="ARBA00014165"/>
    </source>
</evidence>
<evidence type="ECO:0000256" key="14">
    <source>
        <dbReference type="PIRSR" id="PIRSR005096-2"/>
    </source>
</evidence>
<comment type="pathway">
    <text evidence="3 12">Carbohydrate metabolism; hexose metabolism.</text>
</comment>
<comment type="catalytic activity">
    <reaction evidence="1 12">
        <text>alpha-D-glucose = beta-D-glucose</text>
        <dbReference type="Rhea" id="RHEA:10264"/>
        <dbReference type="ChEBI" id="CHEBI:15903"/>
        <dbReference type="ChEBI" id="CHEBI:17925"/>
        <dbReference type="EC" id="5.1.3.3"/>
    </reaction>
</comment>
<dbReference type="PIRSF" id="PIRSF005096">
    <property type="entry name" value="GALM"/>
    <property type="match status" value="1"/>
</dbReference>
<dbReference type="FunFam" id="2.70.98.10:FF:000003">
    <property type="entry name" value="Aldose 1-epimerase"/>
    <property type="match status" value="1"/>
</dbReference>
<keyword evidence="11 12" id="KW-0119">Carbohydrate metabolism</keyword>
<dbReference type="EC" id="5.1.3.3" evidence="6 12"/>
<dbReference type="GO" id="GO:0005737">
    <property type="term" value="C:cytoplasm"/>
    <property type="evidence" value="ECO:0007669"/>
    <property type="project" value="UniProtKB-SubCell"/>
</dbReference>
<dbReference type="HOGENOM" id="CLU_031753_2_0_0"/>
<evidence type="ECO:0000256" key="3">
    <source>
        <dbReference type="ARBA" id="ARBA00005028"/>
    </source>
</evidence>
<evidence type="ECO:0000256" key="11">
    <source>
        <dbReference type="ARBA" id="ARBA00023277"/>
    </source>
</evidence>
<comment type="subcellular location">
    <subcellularLocation>
        <location evidence="2">Cytoplasm</location>
    </subcellularLocation>
</comment>
<dbReference type="InterPro" id="IPR011013">
    <property type="entry name" value="Gal_mutarotase_sf_dom"/>
</dbReference>
<dbReference type="eggNOG" id="COG2017">
    <property type="taxonomic scope" value="Bacteria"/>
</dbReference>
<proteinExistence type="inferred from homology"/>
<dbReference type="Proteomes" id="UP000000343">
    <property type="component" value="Chromosome"/>
</dbReference>
<dbReference type="STRING" id="1198114.AciX9_3364"/>